<keyword evidence="1" id="KW-0479">Metal-binding</keyword>
<name>A0A1X0NC64_9PSED</name>
<evidence type="ECO:0000256" key="1">
    <source>
        <dbReference type="ARBA" id="ARBA00022723"/>
    </source>
</evidence>
<reference evidence="6" key="1">
    <citation type="submission" date="2017-02" db="EMBL/GenBank/DDBJ databases">
        <title>Pseudomonas floridae sp. nov., a novel pathogenic bacterial species isolated from tomato.</title>
        <authorList>
            <person name="Timilsina S."/>
            <person name="Vallad G.E."/>
            <person name="Jones J.B."/>
        </authorList>
    </citation>
    <scope>NUCLEOTIDE SEQUENCE [LARGE SCALE GENOMIC DNA]</scope>
    <source>
        <strain evidence="6">GEV388</strain>
    </source>
</reference>
<dbReference type="SUPFAM" id="SSF88713">
    <property type="entry name" value="Glycoside hydrolase/deacetylase"/>
    <property type="match status" value="1"/>
</dbReference>
<dbReference type="EMBL" id="MUIO01000002">
    <property type="protein sequence ID" value="ORC62113.1"/>
    <property type="molecule type" value="Genomic_DNA"/>
</dbReference>
<proteinExistence type="predicted"/>
<dbReference type="Pfam" id="PF01522">
    <property type="entry name" value="Polysacc_deac_1"/>
    <property type="match status" value="1"/>
</dbReference>
<dbReference type="GO" id="GO:0005975">
    <property type="term" value="P:carbohydrate metabolic process"/>
    <property type="evidence" value="ECO:0007669"/>
    <property type="project" value="InterPro"/>
</dbReference>
<dbReference type="Gene3D" id="3.20.20.370">
    <property type="entry name" value="Glycoside hydrolase/deacetylase"/>
    <property type="match status" value="1"/>
</dbReference>
<dbReference type="PANTHER" id="PTHR10587">
    <property type="entry name" value="GLYCOSYL TRANSFERASE-RELATED"/>
    <property type="match status" value="1"/>
</dbReference>
<dbReference type="GO" id="GO:0046872">
    <property type="term" value="F:metal ion binding"/>
    <property type="evidence" value="ECO:0007669"/>
    <property type="project" value="UniProtKB-KW"/>
</dbReference>
<evidence type="ECO:0000259" key="4">
    <source>
        <dbReference type="PROSITE" id="PS51677"/>
    </source>
</evidence>
<dbReference type="PANTHER" id="PTHR10587:SF133">
    <property type="entry name" value="CHITIN DEACETYLASE 1-RELATED"/>
    <property type="match status" value="1"/>
</dbReference>
<feature type="signal peptide" evidence="3">
    <location>
        <begin position="1"/>
        <end position="20"/>
    </location>
</feature>
<evidence type="ECO:0000313" key="5">
    <source>
        <dbReference type="EMBL" id="ORC62113.1"/>
    </source>
</evidence>
<feature type="domain" description="NodB homology" evidence="4">
    <location>
        <begin position="42"/>
        <end position="258"/>
    </location>
</feature>
<dbReference type="CDD" id="cd10917">
    <property type="entry name" value="CE4_NodB_like_6s_7s"/>
    <property type="match status" value="1"/>
</dbReference>
<evidence type="ECO:0000313" key="6">
    <source>
        <dbReference type="Proteomes" id="UP000192815"/>
    </source>
</evidence>
<dbReference type="GO" id="GO:0016810">
    <property type="term" value="F:hydrolase activity, acting on carbon-nitrogen (but not peptide) bonds"/>
    <property type="evidence" value="ECO:0007669"/>
    <property type="project" value="InterPro"/>
</dbReference>
<evidence type="ECO:0000256" key="3">
    <source>
        <dbReference type="SAM" id="SignalP"/>
    </source>
</evidence>
<accession>A0A1X0NC64</accession>
<dbReference type="STRING" id="1958950.BZK31_00255"/>
<protein>
    <submittedName>
        <fullName evidence="5">Polysaccharide deacetylase</fullName>
    </submittedName>
</protein>
<keyword evidence="2" id="KW-0378">Hydrolase</keyword>
<dbReference type="PROSITE" id="PS51677">
    <property type="entry name" value="NODB"/>
    <property type="match status" value="1"/>
</dbReference>
<comment type="caution">
    <text evidence="5">The sequence shown here is derived from an EMBL/GenBank/DDBJ whole genome shotgun (WGS) entry which is preliminary data.</text>
</comment>
<gene>
    <name evidence="5" type="ORF">BZK31_00255</name>
</gene>
<feature type="chain" id="PRO_5012755319" evidence="3">
    <location>
        <begin position="21"/>
        <end position="300"/>
    </location>
</feature>
<evidence type="ECO:0000256" key="2">
    <source>
        <dbReference type="ARBA" id="ARBA00022801"/>
    </source>
</evidence>
<dbReference type="GO" id="GO:0016020">
    <property type="term" value="C:membrane"/>
    <property type="evidence" value="ECO:0007669"/>
    <property type="project" value="TreeGrafter"/>
</dbReference>
<dbReference type="InterPro" id="IPR002509">
    <property type="entry name" value="NODB_dom"/>
</dbReference>
<organism evidence="5 6">
    <name type="scientific">Pseudomonas floridensis</name>
    <dbReference type="NCBI Taxonomy" id="1958950"/>
    <lineage>
        <taxon>Bacteria</taxon>
        <taxon>Pseudomonadati</taxon>
        <taxon>Pseudomonadota</taxon>
        <taxon>Gammaproteobacteria</taxon>
        <taxon>Pseudomonadales</taxon>
        <taxon>Pseudomonadaceae</taxon>
        <taxon>Pseudomonas</taxon>
    </lineage>
</organism>
<keyword evidence="6" id="KW-1185">Reference proteome</keyword>
<keyword evidence="3" id="KW-0732">Signal</keyword>
<dbReference type="InterPro" id="IPR011330">
    <property type="entry name" value="Glyco_hydro/deAcase_b/a-brl"/>
</dbReference>
<dbReference type="AlphaFoldDB" id="A0A1X0NC64"/>
<dbReference type="Proteomes" id="UP000192815">
    <property type="component" value="Unassembled WGS sequence"/>
</dbReference>
<dbReference type="PROSITE" id="PS51257">
    <property type="entry name" value="PROKAR_LIPOPROTEIN"/>
    <property type="match status" value="1"/>
</dbReference>
<dbReference type="InterPro" id="IPR050248">
    <property type="entry name" value="Polysacc_deacetylase_ArnD"/>
</dbReference>
<sequence>MMKSVFTALWVLTIALSLSACISAPIPLTPETSERLRQQAPVRFLLSFDDGPSASTFYNPTLTVLDSLAENPIQPHIKAVFFVQTGATGAGNSDQGRAIMHRQHAEGHVLGFHTATPHHTNHRSLSPQELDQSLTQGGAIIAAITGAPTTLLRPPFWNYDQRTFSAYEQHHLHVLLTDLSANDGKIWGYNFSLRRRSNMVSQLSQVRERIAAGELPTVDGVIPVVVTFHDLNRYTARHAREYLQILLDSAAQTGVKLAARPFYDDSAQLQRAALARTVKEGAEPVRLPGLWNWIWDHNGH</sequence>